<keyword evidence="6" id="KW-0813">Transport</keyword>
<feature type="transmembrane region" description="Helical" evidence="7">
    <location>
        <begin position="91"/>
        <end position="112"/>
    </location>
</feature>
<dbReference type="SUPFAM" id="SSF81345">
    <property type="entry name" value="ABC transporter involved in vitamin B12 uptake, BtuC"/>
    <property type="match status" value="1"/>
</dbReference>
<dbReference type="AlphaFoldDB" id="A0A1T4VJM4"/>
<comment type="similarity">
    <text evidence="2 6">Belongs to the ABC-3 integral membrane protein family.</text>
</comment>
<dbReference type="OrthoDB" id="9798540at2"/>
<dbReference type="Proteomes" id="UP000189733">
    <property type="component" value="Unassembled WGS sequence"/>
</dbReference>
<dbReference type="GO" id="GO:0043190">
    <property type="term" value="C:ATP-binding cassette (ABC) transporter complex"/>
    <property type="evidence" value="ECO:0007669"/>
    <property type="project" value="InterPro"/>
</dbReference>
<organism evidence="8 9">
    <name type="scientific">Desulfobaculum bizertense DSM 18034</name>
    <dbReference type="NCBI Taxonomy" id="1121442"/>
    <lineage>
        <taxon>Bacteria</taxon>
        <taxon>Pseudomonadati</taxon>
        <taxon>Thermodesulfobacteriota</taxon>
        <taxon>Desulfovibrionia</taxon>
        <taxon>Desulfovibrionales</taxon>
        <taxon>Desulfovibrionaceae</taxon>
        <taxon>Desulfobaculum</taxon>
    </lineage>
</organism>
<dbReference type="InterPro" id="IPR037294">
    <property type="entry name" value="ABC_BtuC-like"/>
</dbReference>
<feature type="transmembrane region" description="Helical" evidence="7">
    <location>
        <begin position="162"/>
        <end position="181"/>
    </location>
</feature>
<evidence type="ECO:0000256" key="4">
    <source>
        <dbReference type="ARBA" id="ARBA00022989"/>
    </source>
</evidence>
<feature type="transmembrane region" description="Helical" evidence="7">
    <location>
        <begin position="187"/>
        <end position="207"/>
    </location>
</feature>
<evidence type="ECO:0000313" key="9">
    <source>
        <dbReference type="Proteomes" id="UP000189733"/>
    </source>
</evidence>
<dbReference type="EMBL" id="FUYA01000001">
    <property type="protein sequence ID" value="SKA65068.1"/>
    <property type="molecule type" value="Genomic_DNA"/>
</dbReference>
<feature type="transmembrane region" description="Helical" evidence="7">
    <location>
        <begin position="132"/>
        <end position="150"/>
    </location>
</feature>
<dbReference type="InterPro" id="IPR001626">
    <property type="entry name" value="ABC_TroCD"/>
</dbReference>
<gene>
    <name evidence="8" type="ORF">SAMN02745702_00459</name>
</gene>
<feature type="transmembrane region" description="Helical" evidence="7">
    <location>
        <begin position="57"/>
        <end position="79"/>
    </location>
</feature>
<proteinExistence type="inferred from homology"/>
<dbReference type="Gene3D" id="1.10.3470.10">
    <property type="entry name" value="ABC transporter involved in vitamin B12 uptake, BtuC"/>
    <property type="match status" value="1"/>
</dbReference>
<dbReference type="CDD" id="cd06550">
    <property type="entry name" value="TM_ABC_iron-siderophores_like"/>
    <property type="match status" value="1"/>
</dbReference>
<dbReference type="PANTHER" id="PTHR30477:SF18">
    <property type="entry name" value="METAL TRANSPORT SYSTEM MEMBRANE PROTEIN CT_417-RELATED"/>
    <property type="match status" value="1"/>
</dbReference>
<accession>A0A1T4VJM4</accession>
<protein>
    <submittedName>
        <fullName evidence="8">Zinc transport system permease protein</fullName>
    </submittedName>
</protein>
<name>A0A1T4VJM4_9BACT</name>
<evidence type="ECO:0000256" key="3">
    <source>
        <dbReference type="ARBA" id="ARBA00022692"/>
    </source>
</evidence>
<comment type="subcellular location">
    <subcellularLocation>
        <location evidence="6">Cell membrane</location>
        <topology evidence="6">Multi-pass membrane protein</topology>
    </subcellularLocation>
    <subcellularLocation>
        <location evidence="1">Membrane</location>
        <topology evidence="1">Multi-pass membrane protein</topology>
    </subcellularLocation>
</comment>
<evidence type="ECO:0000256" key="2">
    <source>
        <dbReference type="ARBA" id="ARBA00008034"/>
    </source>
</evidence>
<feature type="transmembrane region" description="Helical" evidence="7">
    <location>
        <begin position="246"/>
        <end position="265"/>
    </location>
</feature>
<evidence type="ECO:0000313" key="8">
    <source>
        <dbReference type="EMBL" id="SKA65068.1"/>
    </source>
</evidence>
<keyword evidence="4 7" id="KW-1133">Transmembrane helix</keyword>
<sequence>MMDILQFEFMRNAFAAGLLASIACGVIGTLVVVNRLVFLSGAVAHTAYGGLGLASFMGWPVMPCAVGFSLAASGAMAAVTARDRHRSDTLIGVMWAGGMAFGILLLDFTPGYNVDLMSFLFGSILAVPVQDLWVMAGLDCAILLTTLIFYKNFEALSYDCEFAEVRGVPVVGLYFLLLAMVGVSVVMIIRVVGLILVIALLSIPPGIAIHRTNSLLGMMWRSTLLAALFCCVGLICAYHFDLTSGASIIAVAVVSYLFIGVYDFFMKKRGFIAR</sequence>
<dbReference type="GO" id="GO:0010043">
    <property type="term" value="P:response to zinc ion"/>
    <property type="evidence" value="ECO:0007669"/>
    <property type="project" value="TreeGrafter"/>
</dbReference>
<keyword evidence="3 6" id="KW-0812">Transmembrane</keyword>
<feature type="transmembrane region" description="Helical" evidence="7">
    <location>
        <begin position="219"/>
        <end position="240"/>
    </location>
</feature>
<feature type="transmembrane region" description="Helical" evidence="7">
    <location>
        <begin position="12"/>
        <end position="37"/>
    </location>
</feature>
<keyword evidence="5 7" id="KW-0472">Membrane</keyword>
<evidence type="ECO:0000256" key="1">
    <source>
        <dbReference type="ARBA" id="ARBA00004141"/>
    </source>
</evidence>
<evidence type="ECO:0000256" key="6">
    <source>
        <dbReference type="RuleBase" id="RU003943"/>
    </source>
</evidence>
<reference evidence="8 9" key="1">
    <citation type="submission" date="2017-02" db="EMBL/GenBank/DDBJ databases">
        <authorList>
            <person name="Peterson S.W."/>
        </authorList>
    </citation>
    <scope>NUCLEOTIDE SEQUENCE [LARGE SCALE GENOMIC DNA]</scope>
    <source>
        <strain evidence="8 9">DSM 18034</strain>
    </source>
</reference>
<keyword evidence="9" id="KW-1185">Reference proteome</keyword>
<dbReference type="GO" id="GO:0055085">
    <property type="term" value="P:transmembrane transport"/>
    <property type="evidence" value="ECO:0007669"/>
    <property type="project" value="InterPro"/>
</dbReference>
<dbReference type="PANTHER" id="PTHR30477">
    <property type="entry name" value="ABC-TRANSPORTER METAL-BINDING PROTEIN"/>
    <property type="match status" value="1"/>
</dbReference>
<dbReference type="Pfam" id="PF00950">
    <property type="entry name" value="ABC-3"/>
    <property type="match status" value="1"/>
</dbReference>
<evidence type="ECO:0000256" key="7">
    <source>
        <dbReference type="SAM" id="Phobius"/>
    </source>
</evidence>
<dbReference type="STRING" id="1121442.SAMN02745702_00459"/>
<evidence type="ECO:0000256" key="5">
    <source>
        <dbReference type="ARBA" id="ARBA00023136"/>
    </source>
</evidence>
<dbReference type="RefSeq" id="WP_078683765.1">
    <property type="nucleotide sequence ID" value="NZ_FUYA01000001.1"/>
</dbReference>